<dbReference type="Pfam" id="PF13847">
    <property type="entry name" value="Methyltransf_31"/>
    <property type="match status" value="1"/>
</dbReference>
<dbReference type="SUPFAM" id="SSF53335">
    <property type="entry name" value="S-adenosyl-L-methionine-dependent methyltransferases"/>
    <property type="match status" value="1"/>
</dbReference>
<evidence type="ECO:0000313" key="3">
    <source>
        <dbReference type="EMBL" id="QOY86718.1"/>
    </source>
</evidence>
<dbReference type="CDD" id="cd02440">
    <property type="entry name" value="AdoMet_MTases"/>
    <property type="match status" value="1"/>
</dbReference>
<dbReference type="Gene3D" id="1.10.10.10">
    <property type="entry name" value="Winged helix-like DNA-binding domain superfamily/Winged helix DNA-binding domain"/>
    <property type="match status" value="1"/>
</dbReference>
<proteinExistence type="predicted"/>
<dbReference type="Pfam" id="PF21320">
    <property type="entry name" value="WHD_Rv2258c"/>
    <property type="match status" value="1"/>
</dbReference>
<evidence type="ECO:0000313" key="4">
    <source>
        <dbReference type="Proteomes" id="UP000593892"/>
    </source>
</evidence>
<dbReference type="InterPro" id="IPR048711">
    <property type="entry name" value="WHD_Rv2258c"/>
</dbReference>
<sequence length="352" mass="37405">MNINEQKLHALLGKAVSDFGAVFLAPLILIGDSLGLYRAMRGGHPATSADLAGRTGTAERYVREWLNAHAAAGYVDYHAETGTYSLSPEQSMLFAEEGGPAFIVGAFQVATGAGAIRPALEQAFRTGEGLPWHQHDHQVFHGTERFFRSGYVANLVSNWIPAIAGVQESLTKGGCVADVGCGHGASTLLLAQAFPNSRFFGFDAHAASIEAARERAAAQGLSDRVQFAVAHAQDFPGTGYDLVTIFDALHDLGDPAGAAAHVRSTLKPDGAWMIVEPFADDRLEANFNPVGRAYFSASTLLCTPCSLSQEVGLALGAQAGEARLRALVTQSGFSLFRRAAQTPFNLVFEARI</sequence>
<dbReference type="PANTHER" id="PTHR45128:SF2">
    <property type="entry name" value="METHYLTRANSFERASE DOMAIN-CONTAINING PROTEIN"/>
    <property type="match status" value="1"/>
</dbReference>
<dbReference type="Gene3D" id="3.40.50.150">
    <property type="entry name" value="Vaccinia Virus protein VP39"/>
    <property type="match status" value="1"/>
</dbReference>
<dbReference type="PANTHER" id="PTHR45128">
    <property type="entry name" value="METHYLTRANSFERASE TYPE 11"/>
    <property type="match status" value="1"/>
</dbReference>
<dbReference type="InterPro" id="IPR036390">
    <property type="entry name" value="WH_DNA-bd_sf"/>
</dbReference>
<evidence type="ECO:0000259" key="1">
    <source>
        <dbReference type="Pfam" id="PF13847"/>
    </source>
</evidence>
<keyword evidence="3" id="KW-0489">Methyltransferase</keyword>
<dbReference type="InterPro" id="IPR053173">
    <property type="entry name" value="SAM-binding_MTase"/>
</dbReference>
<dbReference type="AlphaFoldDB" id="A0A7S7NN68"/>
<organism evidence="3 4">
    <name type="scientific">Paludibaculum fermentans</name>
    <dbReference type="NCBI Taxonomy" id="1473598"/>
    <lineage>
        <taxon>Bacteria</taxon>
        <taxon>Pseudomonadati</taxon>
        <taxon>Acidobacteriota</taxon>
        <taxon>Terriglobia</taxon>
        <taxon>Bryobacterales</taxon>
        <taxon>Bryobacteraceae</taxon>
        <taxon>Paludibaculum</taxon>
    </lineage>
</organism>
<gene>
    <name evidence="3" type="ORF">IRI77_28620</name>
</gene>
<dbReference type="InterPro" id="IPR029063">
    <property type="entry name" value="SAM-dependent_MTases_sf"/>
</dbReference>
<feature type="domain" description="Methyltransferase" evidence="1">
    <location>
        <begin position="172"/>
        <end position="287"/>
    </location>
</feature>
<reference evidence="3 4" key="1">
    <citation type="submission" date="2020-10" db="EMBL/GenBank/DDBJ databases">
        <title>Complete genome sequence of Paludibaculum fermentans P105T, a facultatively anaerobic acidobacterium capable of dissimilatory Fe(III) reduction.</title>
        <authorList>
            <person name="Dedysh S.N."/>
            <person name="Beletsky A.V."/>
            <person name="Kulichevskaya I.S."/>
            <person name="Mardanov A.V."/>
            <person name="Ravin N.V."/>
        </authorList>
    </citation>
    <scope>NUCLEOTIDE SEQUENCE [LARGE SCALE GENOMIC DNA]</scope>
    <source>
        <strain evidence="3 4">P105</strain>
    </source>
</reference>
<dbReference type="KEGG" id="pfer:IRI77_28620"/>
<keyword evidence="4" id="KW-1185">Reference proteome</keyword>
<evidence type="ECO:0000259" key="2">
    <source>
        <dbReference type="Pfam" id="PF21320"/>
    </source>
</evidence>
<dbReference type="EMBL" id="CP063849">
    <property type="protein sequence ID" value="QOY86718.1"/>
    <property type="molecule type" value="Genomic_DNA"/>
</dbReference>
<accession>A0A7S7NN68</accession>
<dbReference type="RefSeq" id="WP_194448387.1">
    <property type="nucleotide sequence ID" value="NZ_CP063849.1"/>
</dbReference>
<feature type="domain" description="S-adenosylmethionine-dependent methyltransferase Rv2258c-like winged HTH" evidence="2">
    <location>
        <begin position="25"/>
        <end position="93"/>
    </location>
</feature>
<dbReference type="InterPro" id="IPR036388">
    <property type="entry name" value="WH-like_DNA-bd_sf"/>
</dbReference>
<dbReference type="InterPro" id="IPR025714">
    <property type="entry name" value="Methyltranfer_dom"/>
</dbReference>
<name>A0A7S7NN68_PALFE</name>
<dbReference type="GO" id="GO:0032259">
    <property type="term" value="P:methylation"/>
    <property type="evidence" value="ECO:0007669"/>
    <property type="project" value="UniProtKB-KW"/>
</dbReference>
<dbReference type="Proteomes" id="UP000593892">
    <property type="component" value="Chromosome"/>
</dbReference>
<protein>
    <submittedName>
        <fullName evidence="3">Class I SAM-dependent methyltransferase</fullName>
    </submittedName>
</protein>
<keyword evidence="3" id="KW-0808">Transferase</keyword>
<dbReference type="SUPFAM" id="SSF46785">
    <property type="entry name" value="Winged helix' DNA-binding domain"/>
    <property type="match status" value="1"/>
</dbReference>
<dbReference type="GO" id="GO:0008168">
    <property type="term" value="F:methyltransferase activity"/>
    <property type="evidence" value="ECO:0007669"/>
    <property type="project" value="UniProtKB-KW"/>
</dbReference>